<name>A0A6A7B1J0_9PLEO</name>
<dbReference type="Proteomes" id="UP000799423">
    <property type="component" value="Unassembled WGS sequence"/>
</dbReference>
<evidence type="ECO:0000313" key="1">
    <source>
        <dbReference type="EMBL" id="KAF2849381.1"/>
    </source>
</evidence>
<reference evidence="1" key="1">
    <citation type="submission" date="2020-01" db="EMBL/GenBank/DDBJ databases">
        <authorList>
            <consortium name="DOE Joint Genome Institute"/>
            <person name="Haridas S."/>
            <person name="Albert R."/>
            <person name="Binder M."/>
            <person name="Bloem J."/>
            <person name="Labutti K."/>
            <person name="Salamov A."/>
            <person name="Andreopoulos B."/>
            <person name="Baker S.E."/>
            <person name="Barry K."/>
            <person name="Bills G."/>
            <person name="Bluhm B.H."/>
            <person name="Cannon C."/>
            <person name="Castanera R."/>
            <person name="Culley D.E."/>
            <person name="Daum C."/>
            <person name="Ezra D."/>
            <person name="Gonzalez J.B."/>
            <person name="Henrissat B."/>
            <person name="Kuo A."/>
            <person name="Liang C."/>
            <person name="Lipzen A."/>
            <person name="Lutzoni F."/>
            <person name="Magnuson J."/>
            <person name="Mondo S."/>
            <person name="Nolan M."/>
            <person name="Ohm R."/>
            <person name="Pangilinan J."/>
            <person name="Park H.-J."/>
            <person name="Ramirez L."/>
            <person name="Alfaro M."/>
            <person name="Sun H."/>
            <person name="Tritt A."/>
            <person name="Yoshinaga Y."/>
            <person name="Zwiers L.-H."/>
            <person name="Turgeon B.G."/>
            <person name="Goodwin S.B."/>
            <person name="Spatafora J.W."/>
            <person name="Crous P.W."/>
            <person name="Grigoriev I.V."/>
        </authorList>
    </citation>
    <scope>NUCLEOTIDE SEQUENCE</scope>
    <source>
        <strain evidence="1">IPT5</strain>
    </source>
</reference>
<proteinExistence type="predicted"/>
<dbReference type="EMBL" id="MU006312">
    <property type="protein sequence ID" value="KAF2849381.1"/>
    <property type="molecule type" value="Genomic_DNA"/>
</dbReference>
<dbReference type="OrthoDB" id="3262926at2759"/>
<keyword evidence="2" id="KW-1185">Reference proteome</keyword>
<evidence type="ECO:0000313" key="2">
    <source>
        <dbReference type="Proteomes" id="UP000799423"/>
    </source>
</evidence>
<accession>A0A6A7B1J0</accession>
<sequence length="131" mass="14974">MSSAFTIVFRYIIPITRVKVTVTRECITDSHWSLIKDEREALGYDREAYEHSLQLPKLFKDQSTAILITGFDGEMMLLFRLGGLLDTHEKVKKITGLEELPRVMFGTSETGLVKFCAMNAATKNLKEWLTQ</sequence>
<dbReference type="AlphaFoldDB" id="A0A6A7B1J0"/>
<protein>
    <submittedName>
        <fullName evidence="1">Uncharacterized protein</fullName>
    </submittedName>
</protein>
<gene>
    <name evidence="1" type="ORF">T440DRAFT_399436</name>
</gene>
<organism evidence="1 2">
    <name type="scientific">Plenodomus tracheiphilus IPT5</name>
    <dbReference type="NCBI Taxonomy" id="1408161"/>
    <lineage>
        <taxon>Eukaryota</taxon>
        <taxon>Fungi</taxon>
        <taxon>Dikarya</taxon>
        <taxon>Ascomycota</taxon>
        <taxon>Pezizomycotina</taxon>
        <taxon>Dothideomycetes</taxon>
        <taxon>Pleosporomycetidae</taxon>
        <taxon>Pleosporales</taxon>
        <taxon>Pleosporineae</taxon>
        <taxon>Leptosphaeriaceae</taxon>
        <taxon>Plenodomus</taxon>
    </lineage>
</organism>